<evidence type="ECO:0000313" key="1">
    <source>
        <dbReference type="EMBL" id="ACO74580.1"/>
    </source>
</evidence>
<reference evidence="1 2" key="1">
    <citation type="journal article" date="2009" name="PLoS Genet.">
        <title>The complete genome and proteome of Laribacter hongkongensis reveal potential mechanisms for adaptations to different temperatures and habitats.</title>
        <authorList>
            <person name="Woo P.C."/>
            <person name="Lau S.K."/>
            <person name="Tse H."/>
            <person name="Teng J.L."/>
            <person name="Curreem S.O."/>
            <person name="Tsang A.K."/>
            <person name="Fan R.Y."/>
            <person name="Wong G.K."/>
            <person name="Huang Y."/>
            <person name="Loman N.J."/>
            <person name="Snyder L.A."/>
            <person name="Cai J.J."/>
            <person name="Huang J.D."/>
            <person name="Mak W."/>
            <person name="Pallen M.J."/>
            <person name="Lok S."/>
            <person name="Yuen K.Y."/>
        </authorList>
    </citation>
    <scope>NUCLEOTIDE SEQUENCE [LARGE SCALE GENOMIC DNA]</scope>
    <source>
        <strain evidence="1 2">HLHK9</strain>
    </source>
</reference>
<gene>
    <name evidence="1" type="ordered locus">LHK_01594</name>
</gene>
<dbReference type="AlphaFoldDB" id="C1D7Z1"/>
<evidence type="ECO:0000313" key="2">
    <source>
        <dbReference type="Proteomes" id="UP000002010"/>
    </source>
</evidence>
<keyword evidence="2" id="KW-1185">Reference proteome</keyword>
<protein>
    <submittedName>
        <fullName evidence="1">Uncharacterized protein</fullName>
    </submittedName>
</protein>
<dbReference type="Proteomes" id="UP000002010">
    <property type="component" value="Chromosome"/>
</dbReference>
<organism evidence="1 2">
    <name type="scientific">Laribacter hongkongensis (strain HLHK9)</name>
    <dbReference type="NCBI Taxonomy" id="557598"/>
    <lineage>
        <taxon>Bacteria</taxon>
        <taxon>Pseudomonadati</taxon>
        <taxon>Pseudomonadota</taxon>
        <taxon>Betaproteobacteria</taxon>
        <taxon>Neisseriales</taxon>
        <taxon>Aquaspirillaceae</taxon>
        <taxon>Laribacter</taxon>
    </lineage>
</organism>
<sequence>MQRTARKVLHSCPRRVIYRPALLPDSGWWHACRRWLVHRREKGADAAKGEGTGMFATTVFRASTGHEAVVTDIIGKVPENAPPGGACLG</sequence>
<dbReference type="EMBL" id="CP001154">
    <property type="protein sequence ID" value="ACO74580.1"/>
    <property type="molecule type" value="Genomic_DNA"/>
</dbReference>
<dbReference type="HOGENOM" id="CLU_2450924_0_0_4"/>
<accession>C1D7Z1</accession>
<dbReference type="KEGG" id="lhk:LHK_01594"/>
<name>C1D7Z1_LARHH</name>
<proteinExistence type="predicted"/>